<feature type="non-terminal residue" evidence="5">
    <location>
        <position position="217"/>
    </location>
</feature>
<keyword evidence="2" id="KW-0456">Lyase</keyword>
<dbReference type="PANTHER" id="PTHR48094:SF11">
    <property type="entry name" value="GLUTATHIONE-INDEPENDENT GLYOXALASE HSP31-RELATED"/>
    <property type="match status" value="1"/>
</dbReference>
<gene>
    <name evidence="5" type="ORF">KUTeg_004117</name>
</gene>
<feature type="domain" description="DJ-1/PfpI" evidence="4">
    <location>
        <begin position="49"/>
        <end position="211"/>
    </location>
</feature>
<keyword evidence="1" id="KW-0346">Stress response</keyword>
<evidence type="ECO:0000313" key="5">
    <source>
        <dbReference type="EMBL" id="KAJ8319026.1"/>
    </source>
</evidence>
<dbReference type="InterPro" id="IPR050325">
    <property type="entry name" value="Prot/Nucl_acid_deglycase"/>
</dbReference>
<dbReference type="EMBL" id="JARBDR010000214">
    <property type="protein sequence ID" value="KAJ8319026.1"/>
    <property type="molecule type" value="Genomic_DNA"/>
</dbReference>
<evidence type="ECO:0000313" key="6">
    <source>
        <dbReference type="Proteomes" id="UP001217089"/>
    </source>
</evidence>
<reference evidence="5 6" key="1">
    <citation type="submission" date="2022-12" db="EMBL/GenBank/DDBJ databases">
        <title>Chromosome-level genome of Tegillarca granosa.</title>
        <authorList>
            <person name="Kim J."/>
        </authorList>
    </citation>
    <scope>NUCLEOTIDE SEQUENCE [LARGE SCALE GENOMIC DNA]</scope>
    <source>
        <strain evidence="5">Teg-2019</strain>
        <tissue evidence="5">Adductor muscle</tissue>
    </source>
</reference>
<protein>
    <recommendedName>
        <fullName evidence="4">DJ-1/PfpI domain-containing protein</fullName>
    </recommendedName>
</protein>
<dbReference type="Gene3D" id="3.40.50.880">
    <property type="match status" value="1"/>
</dbReference>
<evidence type="ECO:0000256" key="3">
    <source>
        <dbReference type="ARBA" id="ARBA00038493"/>
    </source>
</evidence>
<accession>A0ABQ9FP11</accession>
<dbReference type="SUPFAM" id="SSF52317">
    <property type="entry name" value="Class I glutamine amidotransferase-like"/>
    <property type="match status" value="1"/>
</dbReference>
<organism evidence="5 6">
    <name type="scientific">Tegillarca granosa</name>
    <name type="common">Malaysian cockle</name>
    <name type="synonym">Anadara granosa</name>
    <dbReference type="NCBI Taxonomy" id="220873"/>
    <lineage>
        <taxon>Eukaryota</taxon>
        <taxon>Metazoa</taxon>
        <taxon>Spiralia</taxon>
        <taxon>Lophotrochozoa</taxon>
        <taxon>Mollusca</taxon>
        <taxon>Bivalvia</taxon>
        <taxon>Autobranchia</taxon>
        <taxon>Pteriomorphia</taxon>
        <taxon>Arcoida</taxon>
        <taxon>Arcoidea</taxon>
        <taxon>Arcidae</taxon>
        <taxon>Tegillarca</taxon>
    </lineage>
</organism>
<comment type="similarity">
    <text evidence="3">Belongs to the peptidase C56 family. HSP31-like subfamily.</text>
</comment>
<comment type="caution">
    <text evidence="5">The sequence shown here is derived from an EMBL/GenBank/DDBJ whole genome shotgun (WGS) entry which is preliminary data.</text>
</comment>
<evidence type="ECO:0000256" key="2">
    <source>
        <dbReference type="ARBA" id="ARBA00023239"/>
    </source>
</evidence>
<proteinExistence type="inferred from homology"/>
<dbReference type="Proteomes" id="UP001217089">
    <property type="component" value="Unassembled WGS sequence"/>
</dbReference>
<evidence type="ECO:0000259" key="4">
    <source>
        <dbReference type="Pfam" id="PF01965"/>
    </source>
</evidence>
<dbReference type="PANTHER" id="PTHR48094">
    <property type="entry name" value="PROTEIN/NUCLEIC ACID DEGLYCASE DJ-1-RELATED"/>
    <property type="match status" value="1"/>
</dbReference>
<name>A0ABQ9FP11_TEGGR</name>
<dbReference type="Pfam" id="PF01965">
    <property type="entry name" value="DJ-1_PfpI"/>
    <property type="match status" value="1"/>
</dbReference>
<dbReference type="InterPro" id="IPR029062">
    <property type="entry name" value="Class_I_gatase-like"/>
</dbReference>
<evidence type="ECO:0000256" key="1">
    <source>
        <dbReference type="ARBA" id="ARBA00023016"/>
    </source>
</evidence>
<dbReference type="InterPro" id="IPR002818">
    <property type="entry name" value="DJ-1/PfpI"/>
</dbReference>
<keyword evidence="6" id="KW-1185">Reference proteome</keyword>
<sequence>MKEEQTGWIDSSDLSSIRILYVMAKVIIVLTNHGDLGKTGNKTGWYLPEVAHPYKVFKAAGWNVTFVSPKGGKAPMDPGSGEMFKEDKDCQEFLSNAGVMKEIENTKKPNYAVIFYAGGHGPMWDLADDKAAIYENNGIVGAVCHGTVGLCPVFLSNGSHILKDKSETKLTDLGAKFIGVADWQPNVQADGRVITGQNPNSATPVAKKIVEDYMYIH</sequence>
<dbReference type="CDD" id="cd03141">
    <property type="entry name" value="GATase1_Hsp31_like"/>
    <property type="match status" value="1"/>
</dbReference>